<keyword evidence="1" id="KW-0812">Transmembrane</keyword>
<keyword evidence="1" id="KW-1133">Transmembrane helix</keyword>
<dbReference type="OrthoDB" id="4334618at2"/>
<feature type="transmembrane region" description="Helical" evidence="1">
    <location>
        <begin position="69"/>
        <end position="93"/>
    </location>
</feature>
<sequence length="556" mass="57704">MAVTAAVTAPRPVSPRHFVRLKLRILGNGFRGQTARVLLFVAGVLGGLFYAVAGFLGSALPGLADNADAALLVAALGGGVLALSWTLLPLVFFGVDETVDPSRFALLPLRRSTLVIGLLTAALIGVPAAATLIATAGLVFSAGALGGPGAALVQAVGVLLGLLFCVAVSRAVTSAFATLLRSRRTRDLAAVLLAVAAALIGPLQIALNRASTDTDWRRFLSLAEIVGWTPFGAPYTAGLEVVSGRYWAAPAKLVISAAAIVALLWWWSRTLESAMVGTASVRKTVQRTTPGAPVALLFPKALGWVRRDQFGAVLAREVRYWWRDARRRANLITFAVAALFVSAMVNFGDVIWGTEPTSDVSASPVTFALSMIFIGTLGALTLANQFGFDGTAYAADIVAGVPGRVEIAARAGAFAVYVLPLVLVIGVIVGFLIGEPGWIPMAVGTLVATFGCGLAANSMLSVVGAYALPETSNPFALNTGAGMARGLLSVVAMLASLVLAIPMLLGALFAGDAWLWLAMPIGLVYGVGAAWLGSVIVGDVLERRAPELLLTITPRR</sequence>
<feature type="transmembrane region" description="Helical" evidence="1">
    <location>
        <begin position="414"/>
        <end position="433"/>
    </location>
</feature>
<feature type="transmembrane region" description="Helical" evidence="1">
    <location>
        <begin position="515"/>
        <end position="537"/>
    </location>
</feature>
<feature type="transmembrane region" description="Helical" evidence="1">
    <location>
        <begin position="114"/>
        <end position="140"/>
    </location>
</feature>
<feature type="transmembrane region" description="Helical" evidence="1">
    <location>
        <begin position="364"/>
        <end position="383"/>
    </location>
</feature>
<gene>
    <name evidence="2" type="ORF">SAMN05421684_0222</name>
</gene>
<protein>
    <submittedName>
        <fullName evidence="2">ABC-2 type transport system permease protein</fullName>
    </submittedName>
</protein>
<accession>A0A1H3KLV1</accession>
<dbReference type="STRING" id="137265.SAMN05421684_0222"/>
<dbReference type="RefSeq" id="WP_090786129.1">
    <property type="nucleotide sequence ID" value="NZ_BOND01000031.1"/>
</dbReference>
<dbReference type="Proteomes" id="UP000199632">
    <property type="component" value="Unassembled WGS sequence"/>
</dbReference>
<proteinExistence type="predicted"/>
<keyword evidence="3" id="KW-1185">Reference proteome</keyword>
<feature type="transmembrane region" description="Helical" evidence="1">
    <location>
        <begin position="329"/>
        <end position="352"/>
    </location>
</feature>
<dbReference type="EMBL" id="FNQB01000001">
    <property type="protein sequence ID" value="SDY53163.1"/>
    <property type="molecule type" value="Genomic_DNA"/>
</dbReference>
<feature type="transmembrane region" description="Helical" evidence="1">
    <location>
        <begin position="188"/>
        <end position="207"/>
    </location>
</feature>
<organism evidence="2 3">
    <name type="scientific">Asanoa ishikariensis</name>
    <dbReference type="NCBI Taxonomy" id="137265"/>
    <lineage>
        <taxon>Bacteria</taxon>
        <taxon>Bacillati</taxon>
        <taxon>Actinomycetota</taxon>
        <taxon>Actinomycetes</taxon>
        <taxon>Micromonosporales</taxon>
        <taxon>Micromonosporaceae</taxon>
        <taxon>Asanoa</taxon>
    </lineage>
</organism>
<evidence type="ECO:0000256" key="1">
    <source>
        <dbReference type="SAM" id="Phobius"/>
    </source>
</evidence>
<feature type="transmembrane region" description="Helical" evidence="1">
    <location>
        <begin position="37"/>
        <end position="57"/>
    </location>
</feature>
<keyword evidence="1" id="KW-0472">Membrane</keyword>
<evidence type="ECO:0000313" key="3">
    <source>
        <dbReference type="Proteomes" id="UP000199632"/>
    </source>
</evidence>
<evidence type="ECO:0000313" key="2">
    <source>
        <dbReference type="EMBL" id="SDY53163.1"/>
    </source>
</evidence>
<feature type="transmembrane region" description="Helical" evidence="1">
    <location>
        <begin position="152"/>
        <end position="176"/>
    </location>
</feature>
<dbReference type="AlphaFoldDB" id="A0A1H3KLV1"/>
<feature type="transmembrane region" description="Helical" evidence="1">
    <location>
        <begin position="246"/>
        <end position="267"/>
    </location>
</feature>
<reference evidence="3" key="1">
    <citation type="submission" date="2016-10" db="EMBL/GenBank/DDBJ databases">
        <authorList>
            <person name="Varghese N."/>
            <person name="Submissions S."/>
        </authorList>
    </citation>
    <scope>NUCLEOTIDE SEQUENCE [LARGE SCALE GENOMIC DNA]</scope>
    <source>
        <strain evidence="3">DSM 44718</strain>
    </source>
</reference>
<name>A0A1H3KLV1_9ACTN</name>
<feature type="transmembrane region" description="Helical" evidence="1">
    <location>
        <begin position="487"/>
        <end position="509"/>
    </location>
</feature>
<feature type="transmembrane region" description="Helical" evidence="1">
    <location>
        <begin position="439"/>
        <end position="466"/>
    </location>
</feature>